<keyword evidence="1" id="KW-0238">DNA-binding</keyword>
<dbReference type="AlphaFoldDB" id="I1I7J9"/>
<dbReference type="CDD" id="cd00167">
    <property type="entry name" value="SANT"/>
    <property type="match status" value="2"/>
</dbReference>
<dbReference type="GO" id="GO:0006355">
    <property type="term" value="P:regulation of DNA-templated transcription"/>
    <property type="evidence" value="ECO:0000318"/>
    <property type="project" value="GO_Central"/>
</dbReference>
<dbReference type="OrthoDB" id="2143914at2759"/>
<dbReference type="InterPro" id="IPR001005">
    <property type="entry name" value="SANT/Myb"/>
</dbReference>
<dbReference type="PROSITE" id="PS50090">
    <property type="entry name" value="MYB_LIKE"/>
    <property type="match status" value="2"/>
</dbReference>
<evidence type="ECO:0000256" key="1">
    <source>
        <dbReference type="ARBA" id="ARBA00023125"/>
    </source>
</evidence>
<evidence type="ECO:0000313" key="7">
    <source>
        <dbReference type="Proteomes" id="UP000008810"/>
    </source>
</evidence>
<reference evidence="5 6" key="1">
    <citation type="journal article" date="2010" name="Nature">
        <title>Genome sequencing and analysis of the model grass Brachypodium distachyon.</title>
        <authorList>
            <consortium name="International Brachypodium Initiative"/>
        </authorList>
    </citation>
    <scope>NUCLEOTIDE SEQUENCE [LARGE SCALE GENOMIC DNA]</scope>
    <source>
        <strain evidence="5 6">Bd21</strain>
    </source>
</reference>
<dbReference type="OMA" id="CQHLSPE"/>
<evidence type="ECO:0000259" key="3">
    <source>
        <dbReference type="PROSITE" id="PS50090"/>
    </source>
</evidence>
<dbReference type="SUPFAM" id="SSF46689">
    <property type="entry name" value="Homeodomain-like"/>
    <property type="match status" value="1"/>
</dbReference>
<dbReference type="GO" id="GO:0005634">
    <property type="term" value="C:nucleus"/>
    <property type="evidence" value="ECO:0000318"/>
    <property type="project" value="GO_Central"/>
</dbReference>
<evidence type="ECO:0000313" key="5">
    <source>
        <dbReference type="EMBL" id="KQJ98518.1"/>
    </source>
</evidence>
<dbReference type="GO" id="GO:0000978">
    <property type="term" value="F:RNA polymerase II cis-regulatory region sequence-specific DNA binding"/>
    <property type="evidence" value="ECO:0000318"/>
    <property type="project" value="GO_Central"/>
</dbReference>
<feature type="compositionally biased region" description="Basic and acidic residues" evidence="2">
    <location>
        <begin position="1"/>
        <end position="11"/>
    </location>
</feature>
<dbReference type="GO" id="GO:0000981">
    <property type="term" value="F:DNA-binding transcription factor activity, RNA polymerase II-specific"/>
    <property type="evidence" value="ECO:0000318"/>
    <property type="project" value="GO_Central"/>
</dbReference>
<dbReference type="HOGENOM" id="CLU_107369_0_0_1"/>
<dbReference type="InterPro" id="IPR050560">
    <property type="entry name" value="MYB_TF"/>
</dbReference>
<protein>
    <submittedName>
        <fullName evidence="5 6">Uncharacterized protein</fullName>
    </submittedName>
</protein>
<dbReference type="Proteomes" id="UP000008810">
    <property type="component" value="Chromosome 3"/>
</dbReference>
<dbReference type="InterPro" id="IPR017930">
    <property type="entry name" value="Myb_dom"/>
</dbReference>
<feature type="domain" description="HTH myb-type" evidence="4">
    <location>
        <begin position="7"/>
        <end position="59"/>
    </location>
</feature>
<dbReference type="Gramene" id="KQJ98518">
    <property type="protein sequence ID" value="KQJ98518"/>
    <property type="gene ID" value="BRADI_3g37360v3"/>
</dbReference>
<evidence type="ECO:0000259" key="4">
    <source>
        <dbReference type="PROSITE" id="PS51294"/>
    </source>
</evidence>
<dbReference type="PANTHER" id="PTHR45614">
    <property type="entry name" value="MYB PROTEIN-RELATED"/>
    <property type="match status" value="1"/>
</dbReference>
<dbReference type="InParanoid" id="I1I7J9"/>
<accession>I1I7J9</accession>
<dbReference type="eggNOG" id="KOG0048">
    <property type="taxonomic scope" value="Eukaryota"/>
</dbReference>
<keyword evidence="7" id="KW-1185">Reference proteome</keyword>
<dbReference type="Gene3D" id="1.10.10.60">
    <property type="entry name" value="Homeodomain-like"/>
    <property type="match status" value="2"/>
</dbReference>
<dbReference type="SMART" id="SM00717">
    <property type="entry name" value="SANT"/>
    <property type="match status" value="2"/>
</dbReference>
<proteinExistence type="predicted"/>
<sequence length="188" mass="20237">MSADGGKKAAWTEEEDEALRRGVRDGGGARTWDAIARGVPGRDPKSCRLRWCQHLAPQLLDAGRPFTAQEDAEIIRRQREFGNKWATIALHLGGRSDNAIKNRWNSALRKQLPMVAGADDGHHHDDDAEEVAAEDDVPVCLELFPLTAGSLKEEAAAAAGEGDVVTDLTLGLPGGEAEEAVVDLALRL</sequence>
<feature type="domain" description="Myb-like" evidence="3">
    <location>
        <begin position="65"/>
        <end position="108"/>
    </location>
</feature>
<evidence type="ECO:0000313" key="6">
    <source>
        <dbReference type="EnsemblPlants" id="KQJ98518"/>
    </source>
</evidence>
<reference evidence="5" key="2">
    <citation type="submission" date="2017-06" db="EMBL/GenBank/DDBJ databases">
        <title>WGS assembly of Brachypodium distachyon.</title>
        <authorList>
            <consortium name="The International Brachypodium Initiative"/>
            <person name="Lucas S."/>
            <person name="Harmon-Smith M."/>
            <person name="Lail K."/>
            <person name="Tice H."/>
            <person name="Grimwood J."/>
            <person name="Bruce D."/>
            <person name="Barry K."/>
            <person name="Shu S."/>
            <person name="Lindquist E."/>
            <person name="Wang M."/>
            <person name="Pitluck S."/>
            <person name="Vogel J.P."/>
            <person name="Garvin D.F."/>
            <person name="Mockler T.C."/>
            <person name="Schmutz J."/>
            <person name="Rokhsar D."/>
            <person name="Bevan M.W."/>
        </authorList>
    </citation>
    <scope>NUCLEOTIDE SEQUENCE</scope>
    <source>
        <strain evidence="5">Bd21</strain>
    </source>
</reference>
<dbReference type="Pfam" id="PF00249">
    <property type="entry name" value="Myb_DNA-binding"/>
    <property type="match status" value="2"/>
</dbReference>
<organism evidence="6">
    <name type="scientific">Brachypodium distachyon</name>
    <name type="common">Purple false brome</name>
    <name type="synonym">Trachynia distachya</name>
    <dbReference type="NCBI Taxonomy" id="15368"/>
    <lineage>
        <taxon>Eukaryota</taxon>
        <taxon>Viridiplantae</taxon>
        <taxon>Streptophyta</taxon>
        <taxon>Embryophyta</taxon>
        <taxon>Tracheophyta</taxon>
        <taxon>Spermatophyta</taxon>
        <taxon>Magnoliopsida</taxon>
        <taxon>Liliopsida</taxon>
        <taxon>Poales</taxon>
        <taxon>Poaceae</taxon>
        <taxon>BOP clade</taxon>
        <taxon>Pooideae</taxon>
        <taxon>Stipodae</taxon>
        <taxon>Brachypodieae</taxon>
        <taxon>Brachypodium</taxon>
    </lineage>
</organism>
<dbReference type="InterPro" id="IPR009057">
    <property type="entry name" value="Homeodomain-like_sf"/>
</dbReference>
<feature type="domain" description="Myb-like" evidence="3">
    <location>
        <begin position="7"/>
        <end position="55"/>
    </location>
</feature>
<dbReference type="EnsemblPlants" id="KQJ98518">
    <property type="protein sequence ID" value="KQJ98518"/>
    <property type="gene ID" value="BRADI_3g37360v3"/>
</dbReference>
<feature type="domain" description="HTH myb-type" evidence="4">
    <location>
        <begin position="64"/>
        <end position="112"/>
    </location>
</feature>
<name>I1I7J9_BRADI</name>
<dbReference type="PROSITE" id="PS51294">
    <property type="entry name" value="HTH_MYB"/>
    <property type="match status" value="2"/>
</dbReference>
<dbReference type="PANTHER" id="PTHR45614:SF249">
    <property type="entry name" value="OS03G0236300 PROTEIN"/>
    <property type="match status" value="1"/>
</dbReference>
<gene>
    <name evidence="5" type="ORF">BRADI_3g37360v3</name>
</gene>
<feature type="region of interest" description="Disordered" evidence="2">
    <location>
        <begin position="1"/>
        <end position="27"/>
    </location>
</feature>
<reference evidence="6" key="3">
    <citation type="submission" date="2018-08" db="UniProtKB">
        <authorList>
            <consortium name="EnsemblPlants"/>
        </authorList>
    </citation>
    <scope>IDENTIFICATION</scope>
    <source>
        <strain evidence="6">cv. Bd21</strain>
    </source>
</reference>
<evidence type="ECO:0000256" key="2">
    <source>
        <dbReference type="SAM" id="MobiDB-lite"/>
    </source>
</evidence>
<dbReference type="EMBL" id="CM000882">
    <property type="protein sequence ID" value="KQJ98518.1"/>
    <property type="molecule type" value="Genomic_DNA"/>
</dbReference>